<dbReference type="GO" id="GO:0005524">
    <property type="term" value="F:ATP binding"/>
    <property type="evidence" value="ECO:0007669"/>
    <property type="project" value="UniProtKB-KW"/>
</dbReference>
<dbReference type="InterPro" id="IPR011527">
    <property type="entry name" value="ABC1_TM_dom"/>
</dbReference>
<evidence type="ECO:0000256" key="1">
    <source>
        <dbReference type="ARBA" id="ARBA00004141"/>
    </source>
</evidence>
<evidence type="ECO:0000256" key="7">
    <source>
        <dbReference type="ARBA" id="ARBA00022840"/>
    </source>
</evidence>
<sequence>MSENQSLISNADCKLINDTNKKRRQSSIDILFDWRGWFTPRKFGEKYEKLHDDNDKTKAEPAVGYFQLFRCADRLDIIMIAIALCLAILNGAAYTIRFIVFGELISSFAEEKFVGLCPPEQNVSITFKNTTECQWTIEINATNHNLSQTSCLDENSSVVPAQPIFTPGFLDGADKNLYRLLIISAVELFCIGFRYFLLAWSTGRQTARIRIRLLQSLMRRNITYCDMNSISQFSVKLFNNVDNLSKGIGFESSMLIMTVFATIFSAIYALSINWQLALAILGTVPFTMVGAYGFSKLTAIETKKQLDVYAQAGAVVQEVFSSLRTVLSLNGEKFEEKRYVSKLRATRWNNIRKGAAFGLLAGWVYLIGYAIYSIGFGFGSYLMHRRESDSIPFHDIIVIIVVLVRPITNVAFVSPFFQLLEEARGAVAPVFRLIDEDENMDLNEIQTFQDSTTSEEAMNIEGDIQFDNINFTYPARPDAPVLNNLTLTARLGETTALVGSNGSGKSTSVSLLLRFYKPTSGSIKIRDQSIADCNLKHLRRKIGVVSQEPILFATTIYENIRFGRENATKAEIEDAAQQASAHDFIMQLPNKYETIVGERGVQLSGGEKQRVALARALVKQPVIVVLDEATSALDNKNEKIVQEALDRACKGRTTIVIAHRLAAVKNAHRIYVLDKGSVIEQGTHETLMAQKESRYRELMRAQHTEDDIDETSDPKQMDEDAKQLLERSRFYSYHEIDDKDQMTTSRRPAFIRLLSMNRPEWATILIGCLACLLGGLCQLVQVFLLTYSLNAFGECTYQKRTHIITECSTLLILTGIFNLIFRFIQYTALAISGSKLTERICAKTFVHFLSQEMAFFDRPENSSGAICNRLSSDALAVQHMAGTRLGIICESLATFGIGIFVGYFYSWELTTVLLLFVLIFFGVALFQINWQSRLNQRSDRILGLASSLAVEIIHNMRIVKQLANEKEFLQRFSDFITKEFKARRNDIIISSFIYSIYWGTAPLILLVLCWQSLTLIQHGEMNKQNISIVFAYSIFGLESLRCIMTLTRQMSESLTAARSFFTLLDRIPAIDNRSTDGKQLADLQGEISFEQVKFAYASRPKKCVLNKFQLTIKPGQRVALIGSSGSGKSTVIQLLERFYEPIKGHVSLDGVDIRQLNIQWLRSRFGLVSQEPVLFNLTVAENIAYGQENIPMEDIIDAATKANIHHFIEQLPQGYDTKVGMKGSHLSGGEKQRIAIARVLLRRPKILLLDEATSAMDAHNEQIVQEALEKAHTDDPTRTSLIVAHRLSTIRLCDVICVLDHGIVVESGNHTDLMERRGFYYNMLVHNSS</sequence>
<feature type="transmembrane region" description="Helical" evidence="10">
    <location>
        <begin position="761"/>
        <end position="783"/>
    </location>
</feature>
<proteinExistence type="inferred from homology"/>
<comment type="subcellular location">
    <subcellularLocation>
        <location evidence="1">Membrane</location>
        <topology evidence="1">Multi-pass membrane protein</topology>
    </subcellularLocation>
</comment>
<evidence type="ECO:0000313" key="13">
    <source>
        <dbReference type="EMBL" id="CAF1424051.1"/>
    </source>
</evidence>
<feature type="domain" description="ABC transporter" evidence="11">
    <location>
        <begin position="1087"/>
        <end position="1326"/>
    </location>
</feature>
<keyword evidence="6" id="KW-0547">Nucleotide-binding</keyword>
<evidence type="ECO:0000256" key="6">
    <source>
        <dbReference type="ARBA" id="ARBA00022741"/>
    </source>
</evidence>
<keyword evidence="5" id="KW-0677">Repeat</keyword>
<evidence type="ECO:0000259" key="12">
    <source>
        <dbReference type="PROSITE" id="PS50929"/>
    </source>
</evidence>
<feature type="transmembrane region" description="Helical" evidence="10">
    <location>
        <begin position="885"/>
        <end position="905"/>
    </location>
</feature>
<reference evidence="13" key="1">
    <citation type="submission" date="2021-02" db="EMBL/GenBank/DDBJ databases">
        <authorList>
            <person name="Nowell W R."/>
        </authorList>
    </citation>
    <scope>NUCLEOTIDE SEQUENCE</scope>
</reference>
<dbReference type="GO" id="GO:0090374">
    <property type="term" value="P:oligopeptide export from mitochondrion"/>
    <property type="evidence" value="ECO:0007669"/>
    <property type="project" value="TreeGrafter"/>
</dbReference>
<dbReference type="GO" id="GO:0005743">
    <property type="term" value="C:mitochondrial inner membrane"/>
    <property type="evidence" value="ECO:0007669"/>
    <property type="project" value="TreeGrafter"/>
</dbReference>
<feature type="transmembrane region" description="Helical" evidence="10">
    <location>
        <begin position="396"/>
        <end position="417"/>
    </location>
</feature>
<feature type="transmembrane region" description="Helical" evidence="10">
    <location>
        <begin position="911"/>
        <end position="930"/>
    </location>
</feature>
<dbReference type="FunFam" id="3.40.50.300:FF:000205">
    <property type="entry name" value="ABC transporter B family member 4"/>
    <property type="match status" value="2"/>
</dbReference>
<feature type="transmembrane region" description="Helical" evidence="10">
    <location>
        <begin position="803"/>
        <end position="824"/>
    </location>
</feature>
<evidence type="ECO:0000256" key="3">
    <source>
        <dbReference type="ARBA" id="ARBA00022448"/>
    </source>
</evidence>
<evidence type="ECO:0000256" key="10">
    <source>
        <dbReference type="SAM" id="Phobius"/>
    </source>
</evidence>
<comment type="similarity">
    <text evidence="2">Belongs to the ABC transporter superfamily. ABCB family. Multidrug resistance exporter (TC 3.A.1.201) subfamily.</text>
</comment>
<keyword evidence="8 10" id="KW-1133">Transmembrane helix</keyword>
<dbReference type="Proteomes" id="UP000663834">
    <property type="component" value="Unassembled WGS sequence"/>
</dbReference>
<feature type="transmembrane region" description="Helical" evidence="10">
    <location>
        <begin position="77"/>
        <end position="100"/>
    </location>
</feature>
<dbReference type="Pfam" id="PF00664">
    <property type="entry name" value="ABC_membrane"/>
    <property type="match status" value="2"/>
</dbReference>
<dbReference type="GO" id="GO:0016887">
    <property type="term" value="F:ATP hydrolysis activity"/>
    <property type="evidence" value="ECO:0007669"/>
    <property type="project" value="InterPro"/>
</dbReference>
<evidence type="ECO:0000256" key="2">
    <source>
        <dbReference type="ARBA" id="ARBA00007577"/>
    </source>
</evidence>
<keyword evidence="4 10" id="KW-0812">Transmembrane</keyword>
<dbReference type="CDD" id="cd03249">
    <property type="entry name" value="ABC_MTABC3_MDL1_MDL2"/>
    <property type="match status" value="2"/>
</dbReference>
<dbReference type="InterPro" id="IPR027417">
    <property type="entry name" value="P-loop_NTPase"/>
</dbReference>
<evidence type="ECO:0000259" key="11">
    <source>
        <dbReference type="PROSITE" id="PS50893"/>
    </source>
</evidence>
<dbReference type="OrthoDB" id="10018371at2759"/>
<dbReference type="InterPro" id="IPR036640">
    <property type="entry name" value="ABC1_TM_sf"/>
</dbReference>
<dbReference type="Pfam" id="PF00005">
    <property type="entry name" value="ABC_tran"/>
    <property type="match status" value="2"/>
</dbReference>
<feature type="domain" description="ABC transmembrane type-1" evidence="12">
    <location>
        <begin position="765"/>
        <end position="1052"/>
    </location>
</feature>
<dbReference type="InterPro" id="IPR039421">
    <property type="entry name" value="Type_1_exporter"/>
</dbReference>
<dbReference type="CDD" id="cd18578">
    <property type="entry name" value="ABC_6TM_Pgp_ABCB1_D2_like"/>
    <property type="match status" value="1"/>
</dbReference>
<feature type="transmembrane region" description="Helical" evidence="10">
    <location>
        <begin position="276"/>
        <end position="294"/>
    </location>
</feature>
<dbReference type="PROSITE" id="PS50893">
    <property type="entry name" value="ABC_TRANSPORTER_2"/>
    <property type="match status" value="2"/>
</dbReference>
<dbReference type="Gene3D" id="1.20.1560.10">
    <property type="entry name" value="ABC transporter type 1, transmembrane domain"/>
    <property type="match status" value="2"/>
</dbReference>
<accession>A0A815MJB8</accession>
<evidence type="ECO:0000256" key="5">
    <source>
        <dbReference type="ARBA" id="ARBA00022737"/>
    </source>
</evidence>
<dbReference type="SMART" id="SM00382">
    <property type="entry name" value="AAA"/>
    <property type="match status" value="2"/>
</dbReference>
<gene>
    <name evidence="13" type="ORF">KQP761_LOCUS10716</name>
</gene>
<dbReference type="InterPro" id="IPR003593">
    <property type="entry name" value="AAA+_ATPase"/>
</dbReference>
<feature type="domain" description="ABC transporter" evidence="11">
    <location>
        <begin position="464"/>
        <end position="700"/>
    </location>
</feature>
<dbReference type="CDD" id="cd18577">
    <property type="entry name" value="ABC_6TM_Pgp_ABCB1_D1_like"/>
    <property type="match status" value="1"/>
</dbReference>
<feature type="transmembrane region" description="Helical" evidence="10">
    <location>
        <begin position="354"/>
        <end position="376"/>
    </location>
</feature>
<feature type="transmembrane region" description="Helical" evidence="10">
    <location>
        <begin position="987"/>
        <end position="1013"/>
    </location>
</feature>
<keyword evidence="3" id="KW-0813">Transport</keyword>
<dbReference type="PANTHER" id="PTHR43394">
    <property type="entry name" value="ATP-DEPENDENT PERMEASE MDL1, MITOCHONDRIAL"/>
    <property type="match status" value="1"/>
</dbReference>
<evidence type="ECO:0000256" key="8">
    <source>
        <dbReference type="ARBA" id="ARBA00022989"/>
    </source>
</evidence>
<protein>
    <submittedName>
        <fullName evidence="13">Uncharacterized protein</fullName>
    </submittedName>
</protein>
<evidence type="ECO:0000313" key="14">
    <source>
        <dbReference type="Proteomes" id="UP000663834"/>
    </source>
</evidence>
<dbReference type="EMBL" id="CAJNOW010004616">
    <property type="protein sequence ID" value="CAF1424051.1"/>
    <property type="molecule type" value="Genomic_DNA"/>
</dbReference>
<dbReference type="PROSITE" id="PS00211">
    <property type="entry name" value="ABC_TRANSPORTER_1"/>
    <property type="match status" value="2"/>
</dbReference>
<dbReference type="SUPFAM" id="SSF52540">
    <property type="entry name" value="P-loop containing nucleoside triphosphate hydrolases"/>
    <property type="match status" value="2"/>
</dbReference>
<name>A0A815MJB8_9BILA</name>
<keyword evidence="7" id="KW-0067">ATP-binding</keyword>
<feature type="transmembrane region" description="Helical" evidence="10">
    <location>
        <begin position="177"/>
        <end position="200"/>
    </location>
</feature>
<comment type="caution">
    <text evidence="13">The sequence shown here is derived from an EMBL/GenBank/DDBJ whole genome shotgun (WGS) entry which is preliminary data.</text>
</comment>
<evidence type="ECO:0000256" key="4">
    <source>
        <dbReference type="ARBA" id="ARBA00022692"/>
    </source>
</evidence>
<dbReference type="Gene3D" id="3.40.50.300">
    <property type="entry name" value="P-loop containing nucleotide triphosphate hydrolases"/>
    <property type="match status" value="2"/>
</dbReference>
<dbReference type="InterPro" id="IPR017871">
    <property type="entry name" value="ABC_transporter-like_CS"/>
</dbReference>
<dbReference type="InterPro" id="IPR003439">
    <property type="entry name" value="ABC_transporter-like_ATP-bd"/>
</dbReference>
<dbReference type="PROSITE" id="PS50929">
    <property type="entry name" value="ABC_TM1F"/>
    <property type="match status" value="2"/>
</dbReference>
<organism evidence="13 14">
    <name type="scientific">Rotaria magnacalcarata</name>
    <dbReference type="NCBI Taxonomy" id="392030"/>
    <lineage>
        <taxon>Eukaryota</taxon>
        <taxon>Metazoa</taxon>
        <taxon>Spiralia</taxon>
        <taxon>Gnathifera</taxon>
        <taxon>Rotifera</taxon>
        <taxon>Eurotatoria</taxon>
        <taxon>Bdelloidea</taxon>
        <taxon>Philodinida</taxon>
        <taxon>Philodinidae</taxon>
        <taxon>Rotaria</taxon>
    </lineage>
</organism>
<dbReference type="SUPFAM" id="SSF90123">
    <property type="entry name" value="ABC transporter transmembrane region"/>
    <property type="match status" value="2"/>
</dbReference>
<dbReference type="PANTHER" id="PTHR43394:SF11">
    <property type="entry name" value="ATP-BINDING CASSETTE TRANSPORTER"/>
    <property type="match status" value="1"/>
</dbReference>
<evidence type="ECO:0000256" key="9">
    <source>
        <dbReference type="ARBA" id="ARBA00023136"/>
    </source>
</evidence>
<feature type="transmembrane region" description="Helical" evidence="10">
    <location>
        <begin position="253"/>
        <end position="270"/>
    </location>
</feature>
<feature type="domain" description="ABC transmembrane type-1" evidence="12">
    <location>
        <begin position="180"/>
        <end position="422"/>
    </location>
</feature>
<dbReference type="GO" id="GO:0015421">
    <property type="term" value="F:ABC-type oligopeptide transporter activity"/>
    <property type="evidence" value="ECO:0007669"/>
    <property type="project" value="TreeGrafter"/>
</dbReference>
<keyword evidence="9 10" id="KW-0472">Membrane</keyword>